<dbReference type="AlphaFoldDB" id="A0A6N9TQX8"/>
<accession>A0A6N9TQX8</accession>
<dbReference type="PANTHER" id="PTHR31209:SF4">
    <property type="entry name" value="2,3-BISPHOSPHOGLYCERATE-INDEPENDENT PHOSPHOGLYCERATE MUTASE"/>
    <property type="match status" value="1"/>
</dbReference>
<evidence type="ECO:0000256" key="2">
    <source>
        <dbReference type="ARBA" id="ARBA00002315"/>
    </source>
</evidence>
<evidence type="ECO:0000256" key="4">
    <source>
        <dbReference type="ARBA" id="ARBA00005524"/>
    </source>
</evidence>
<sequence length="433" mass="46736">MNEPKTAAAPAEGAGEPAEKSPRYVVLIGDGMADYPEAVLGGKTALEAARTPTLDTLARLGEMGLVTTIPEGMPPGSDVANMSLLGYDPERHYTGRGPLEAAAMGVALNPEDVAFRCNLVTLGFREGRVVMQDYSAGHITDDEARELVTGLAPLVSGRSFELRPGVSYRHLLVWRGGPEGLDTVPPHDVTGQDVTEAWYAYEEEPLLYELLTKAVTYFHRHEVNERRRREGKPPANALWPWGQGRRPRIAPLRDLYGVEGAVVAAVDLIKGLGAWAGLQGISVPGATGWIDTNVRGKAQAALEAAREKDLVVVHLEAPDEAGHMGDAKAKVRAIERFDKELVLPVLEGLKDLGAPFRLLVVTDHFTPVRLRTHAPGPVPFVLYDSLNPAEHQGAAFTEAEAAKTGIRLEAGHHLLPRLLGRPPADADPSPKKR</sequence>
<keyword evidence="10" id="KW-1185">Reference proteome</keyword>
<keyword evidence="6 9" id="KW-0413">Isomerase</keyword>
<dbReference type="PIRSF" id="PIRSF006392">
    <property type="entry name" value="IPGAM_arch"/>
    <property type="match status" value="1"/>
</dbReference>
<dbReference type="NCBIfam" id="TIGR02535">
    <property type="entry name" value="hyp_Hser_kinase"/>
    <property type="match status" value="1"/>
</dbReference>
<comment type="function">
    <text evidence="2">Catalyzes the interconversion of 2-phosphoglycerate and 3-phosphoglycerate.</text>
</comment>
<feature type="region of interest" description="Disordered" evidence="7">
    <location>
        <begin position="1"/>
        <end position="20"/>
    </location>
</feature>
<organism evidence="9 10">
    <name type="scientific">Dissulfurirhabdus thermomarina</name>
    <dbReference type="NCBI Taxonomy" id="1765737"/>
    <lineage>
        <taxon>Bacteria</taxon>
        <taxon>Deltaproteobacteria</taxon>
        <taxon>Dissulfurirhabdaceae</taxon>
        <taxon>Dissulfurirhabdus</taxon>
    </lineage>
</organism>
<comment type="pathway">
    <text evidence="3">Carbohydrate degradation.</text>
</comment>
<dbReference type="NCBIfam" id="NF003242">
    <property type="entry name" value="PRK04200.1"/>
    <property type="match status" value="1"/>
</dbReference>
<dbReference type="InterPro" id="IPR004456">
    <property type="entry name" value="Pglycerate_mutase_ApgM"/>
</dbReference>
<evidence type="ECO:0000256" key="5">
    <source>
        <dbReference type="ARBA" id="ARBA00023152"/>
    </source>
</evidence>
<proteinExistence type="inferred from homology"/>
<comment type="similarity">
    <text evidence="4">Belongs to the BPG-independent phosphoglycerate mutase family. A-PGAM subfamily.</text>
</comment>
<evidence type="ECO:0000256" key="1">
    <source>
        <dbReference type="ARBA" id="ARBA00000370"/>
    </source>
</evidence>
<comment type="caution">
    <text evidence="9">The sequence shown here is derived from an EMBL/GenBank/DDBJ whole genome shotgun (WGS) entry which is preliminary data.</text>
</comment>
<dbReference type="SUPFAM" id="SSF53649">
    <property type="entry name" value="Alkaline phosphatase-like"/>
    <property type="match status" value="1"/>
</dbReference>
<dbReference type="NCBIfam" id="TIGR00306">
    <property type="entry name" value="apgM"/>
    <property type="match status" value="1"/>
</dbReference>
<evidence type="ECO:0000256" key="6">
    <source>
        <dbReference type="ARBA" id="ARBA00023235"/>
    </source>
</evidence>
<dbReference type="PANTHER" id="PTHR31209">
    <property type="entry name" value="COFACTOR-INDEPENDENT PHOSPHOGLYCERATE MUTASE"/>
    <property type="match status" value="1"/>
</dbReference>
<dbReference type="CDD" id="cd16011">
    <property type="entry name" value="iPGM_like"/>
    <property type="match status" value="1"/>
</dbReference>
<dbReference type="Pfam" id="PF01676">
    <property type="entry name" value="Metalloenzyme"/>
    <property type="match status" value="1"/>
</dbReference>
<dbReference type="Pfam" id="PF10143">
    <property type="entry name" value="PhosphMutase"/>
    <property type="match status" value="1"/>
</dbReference>
<name>A0A6N9TQX8_DISTH</name>
<dbReference type="InterPro" id="IPR023665">
    <property type="entry name" value="ApgAM_prokaryotes"/>
</dbReference>
<evidence type="ECO:0000313" key="9">
    <source>
        <dbReference type="EMBL" id="NDY41847.1"/>
    </source>
</evidence>
<evidence type="ECO:0000256" key="3">
    <source>
        <dbReference type="ARBA" id="ARBA00004921"/>
    </source>
</evidence>
<reference evidence="9 10" key="1">
    <citation type="submission" date="2020-02" db="EMBL/GenBank/DDBJ databases">
        <title>Comparative genomics of sulfur disproportionating microorganisms.</title>
        <authorList>
            <person name="Ward L.M."/>
            <person name="Bertran E."/>
            <person name="Johnston D.T."/>
        </authorList>
    </citation>
    <scope>NUCLEOTIDE SEQUENCE [LARGE SCALE GENOMIC DNA]</scope>
    <source>
        <strain evidence="9 10">DSM 100025</strain>
    </source>
</reference>
<dbReference type="InterPro" id="IPR006124">
    <property type="entry name" value="Metalloenzyme"/>
</dbReference>
<dbReference type="EC" id="5.4.2.12" evidence="9"/>
<dbReference type="RefSeq" id="WP_163298000.1">
    <property type="nucleotide sequence ID" value="NZ_JAAGRR010000020.1"/>
</dbReference>
<dbReference type="EMBL" id="JAAGRR010000020">
    <property type="protein sequence ID" value="NDY41847.1"/>
    <property type="molecule type" value="Genomic_DNA"/>
</dbReference>
<evidence type="ECO:0000313" key="10">
    <source>
        <dbReference type="Proteomes" id="UP000469346"/>
    </source>
</evidence>
<feature type="compositionally biased region" description="Low complexity" evidence="7">
    <location>
        <begin position="7"/>
        <end position="16"/>
    </location>
</feature>
<keyword evidence="5" id="KW-0324">Glycolysis</keyword>
<gene>
    <name evidence="9" type="ORF">G3N55_03135</name>
</gene>
<comment type="catalytic activity">
    <reaction evidence="1">
        <text>(2R)-2-phosphoglycerate = (2R)-3-phosphoglycerate</text>
        <dbReference type="Rhea" id="RHEA:15901"/>
        <dbReference type="ChEBI" id="CHEBI:58272"/>
        <dbReference type="ChEBI" id="CHEBI:58289"/>
        <dbReference type="EC" id="5.4.2.12"/>
    </reaction>
</comment>
<evidence type="ECO:0000259" key="8">
    <source>
        <dbReference type="Pfam" id="PF01676"/>
    </source>
</evidence>
<dbReference type="GO" id="GO:0046872">
    <property type="term" value="F:metal ion binding"/>
    <property type="evidence" value="ECO:0007669"/>
    <property type="project" value="InterPro"/>
</dbReference>
<protein>
    <submittedName>
        <fullName evidence="9">Cofactor-independent phosphoglycerate mutase</fullName>
        <ecNumber evidence="9">5.4.2.12</ecNumber>
    </submittedName>
</protein>
<dbReference type="GO" id="GO:0004619">
    <property type="term" value="F:phosphoglycerate mutase activity"/>
    <property type="evidence" value="ECO:0007669"/>
    <property type="project" value="UniProtKB-EC"/>
</dbReference>
<dbReference type="Gene3D" id="3.40.720.10">
    <property type="entry name" value="Alkaline Phosphatase, subunit A"/>
    <property type="match status" value="2"/>
</dbReference>
<dbReference type="Proteomes" id="UP000469346">
    <property type="component" value="Unassembled WGS sequence"/>
</dbReference>
<feature type="domain" description="Metalloenzyme" evidence="8">
    <location>
        <begin position="23"/>
        <end position="387"/>
    </location>
</feature>
<dbReference type="GO" id="GO:0006096">
    <property type="term" value="P:glycolytic process"/>
    <property type="evidence" value="ECO:0007669"/>
    <property type="project" value="UniProtKB-KW"/>
</dbReference>
<evidence type="ECO:0000256" key="7">
    <source>
        <dbReference type="SAM" id="MobiDB-lite"/>
    </source>
</evidence>
<dbReference type="InterPro" id="IPR017850">
    <property type="entry name" value="Alkaline_phosphatase_core_sf"/>
</dbReference>